<feature type="domain" description="FHA" evidence="3">
    <location>
        <begin position="87"/>
        <end position="149"/>
    </location>
</feature>
<feature type="compositionally biased region" description="Acidic residues" evidence="1">
    <location>
        <begin position="378"/>
        <end position="387"/>
    </location>
</feature>
<gene>
    <name evidence="4" type="ORF">IAC59_02510</name>
</gene>
<dbReference type="InterPro" id="IPR000253">
    <property type="entry name" value="FHA_dom"/>
</dbReference>
<dbReference type="InterPro" id="IPR008984">
    <property type="entry name" value="SMAD_FHA_dom_sf"/>
</dbReference>
<name>A0A9D1LQH6_9FIRM</name>
<accession>A0A9D1LQH6</accession>
<keyword evidence="2" id="KW-0472">Membrane</keyword>
<reference evidence="4" key="2">
    <citation type="journal article" date="2021" name="PeerJ">
        <title>Extensive microbial diversity within the chicken gut microbiome revealed by metagenomics and culture.</title>
        <authorList>
            <person name="Gilroy R."/>
            <person name="Ravi A."/>
            <person name="Getino M."/>
            <person name="Pursley I."/>
            <person name="Horton D.L."/>
            <person name="Alikhan N.F."/>
            <person name="Baker D."/>
            <person name="Gharbi K."/>
            <person name="Hall N."/>
            <person name="Watson M."/>
            <person name="Adriaenssens E.M."/>
            <person name="Foster-Nyarko E."/>
            <person name="Jarju S."/>
            <person name="Secka A."/>
            <person name="Antonio M."/>
            <person name="Oren A."/>
            <person name="Chaudhuri R.R."/>
            <person name="La Ragione R."/>
            <person name="Hildebrand F."/>
            <person name="Pallen M.J."/>
        </authorList>
    </citation>
    <scope>NUCLEOTIDE SEQUENCE</scope>
    <source>
        <strain evidence="4">ChiSxjej2B14-8506</strain>
    </source>
</reference>
<comment type="caution">
    <text evidence="4">The sequence shown here is derived from an EMBL/GenBank/DDBJ whole genome shotgun (WGS) entry which is preliminary data.</text>
</comment>
<dbReference type="PROSITE" id="PS51257">
    <property type="entry name" value="PROKAR_LIPOPROTEIN"/>
    <property type="match status" value="1"/>
</dbReference>
<keyword evidence="2" id="KW-1133">Transmembrane helix</keyword>
<keyword evidence="2" id="KW-0812">Transmembrane</keyword>
<dbReference type="EMBL" id="DVNK01000023">
    <property type="protein sequence ID" value="HIU46112.1"/>
    <property type="molecule type" value="Genomic_DNA"/>
</dbReference>
<feature type="compositionally biased region" description="Acidic residues" evidence="1">
    <location>
        <begin position="328"/>
        <end position="337"/>
    </location>
</feature>
<evidence type="ECO:0000313" key="5">
    <source>
        <dbReference type="Proteomes" id="UP000824123"/>
    </source>
</evidence>
<feature type="compositionally biased region" description="Low complexity" evidence="1">
    <location>
        <begin position="296"/>
        <end position="307"/>
    </location>
</feature>
<feature type="compositionally biased region" description="Acidic residues" evidence="1">
    <location>
        <begin position="205"/>
        <end position="221"/>
    </location>
</feature>
<feature type="compositionally biased region" description="Low complexity" evidence="1">
    <location>
        <begin position="259"/>
        <end position="272"/>
    </location>
</feature>
<evidence type="ECO:0000313" key="4">
    <source>
        <dbReference type="EMBL" id="HIU46112.1"/>
    </source>
</evidence>
<evidence type="ECO:0000256" key="2">
    <source>
        <dbReference type="SAM" id="Phobius"/>
    </source>
</evidence>
<dbReference type="Proteomes" id="UP000824123">
    <property type="component" value="Unassembled WGS sequence"/>
</dbReference>
<protein>
    <recommendedName>
        <fullName evidence="3">FHA domain-containing protein</fullName>
    </recommendedName>
</protein>
<sequence length="512" mass="56391">MKICYGGGVGLNEQAYELTALAMRYWFTALILVACLCGLRLQIAERKRARREKLAAPNMEYVGELLVVRGSESVPRGERYAVQRDFVIGRRRKCDVCLADKSVFPRHARGELRNGGMLIGAIGRAPVALRGQPLSQEVLVKDGALFCIGALTLQLTLYDVPVEYVPSQSRAIDAADVQGDQFDVEAPFEHEFDDEYGPQQRDTIEQDPDDIQDPDDMDEAAPDAAGRYGQAEYSGTDYDAEPDNTMGYGGREYDDARNASGAADDGYGAAGDRATRYNEAEYDAVRPDAPSRGRAEYAAAEYAGTAAQEPYAGNTAQEPYAGPYADEYASDDWDSTPDAEYNRELVQQRPAQDEQPFKPITIARTHSSRRSTQRPSDDYDDDDDYGDDSTGSYEYAEDPESECELDEYEEYALETGADEPLNDSEQDHAGHTASKYPPTPVRHRTPTAKYPRPSGQYAAAGQARYSSGPDAADELEDYPGRPSAIRRAQRAQGGAQLPGNDHATQHGRVRRS</sequence>
<dbReference type="Gene3D" id="2.60.200.20">
    <property type="match status" value="1"/>
</dbReference>
<dbReference type="Pfam" id="PF00498">
    <property type="entry name" value="FHA"/>
    <property type="match status" value="1"/>
</dbReference>
<feature type="region of interest" description="Disordered" evidence="1">
    <location>
        <begin position="191"/>
        <end position="512"/>
    </location>
</feature>
<feature type="transmembrane region" description="Helical" evidence="2">
    <location>
        <begin position="25"/>
        <end position="43"/>
    </location>
</feature>
<dbReference type="SUPFAM" id="SSF49879">
    <property type="entry name" value="SMAD/FHA domain"/>
    <property type="match status" value="1"/>
</dbReference>
<feature type="compositionally biased region" description="Basic and acidic residues" evidence="1">
    <location>
        <begin position="273"/>
        <end position="295"/>
    </location>
</feature>
<dbReference type="CDD" id="cd00060">
    <property type="entry name" value="FHA"/>
    <property type="match status" value="1"/>
</dbReference>
<organism evidence="4 5">
    <name type="scientific">Candidatus Fimadaptatus faecigallinarum</name>
    <dbReference type="NCBI Taxonomy" id="2840814"/>
    <lineage>
        <taxon>Bacteria</taxon>
        <taxon>Bacillati</taxon>
        <taxon>Bacillota</taxon>
        <taxon>Clostridia</taxon>
        <taxon>Eubacteriales</taxon>
        <taxon>Candidatus Fimadaptatus</taxon>
    </lineage>
</organism>
<evidence type="ECO:0000256" key="1">
    <source>
        <dbReference type="SAM" id="MobiDB-lite"/>
    </source>
</evidence>
<dbReference type="AlphaFoldDB" id="A0A9D1LQH6"/>
<proteinExistence type="predicted"/>
<reference evidence="4" key="1">
    <citation type="submission" date="2020-10" db="EMBL/GenBank/DDBJ databases">
        <authorList>
            <person name="Gilroy R."/>
        </authorList>
    </citation>
    <scope>NUCLEOTIDE SEQUENCE</scope>
    <source>
        <strain evidence="4">ChiSxjej2B14-8506</strain>
    </source>
</reference>
<evidence type="ECO:0000259" key="3">
    <source>
        <dbReference type="Pfam" id="PF00498"/>
    </source>
</evidence>
<feature type="compositionally biased region" description="Acidic residues" evidence="1">
    <location>
        <begin position="395"/>
        <end position="424"/>
    </location>
</feature>